<organism evidence="4 5">
    <name type="scientific">Cyprinus carpio</name>
    <name type="common">Common carp</name>
    <dbReference type="NCBI Taxonomy" id="7962"/>
    <lineage>
        <taxon>Eukaryota</taxon>
        <taxon>Metazoa</taxon>
        <taxon>Chordata</taxon>
        <taxon>Craniata</taxon>
        <taxon>Vertebrata</taxon>
        <taxon>Euteleostomi</taxon>
        <taxon>Actinopterygii</taxon>
        <taxon>Neopterygii</taxon>
        <taxon>Teleostei</taxon>
        <taxon>Ostariophysi</taxon>
        <taxon>Cypriniformes</taxon>
        <taxon>Cyprinidae</taxon>
        <taxon>Cyprininae</taxon>
        <taxon>Cyprinus</taxon>
    </lineage>
</organism>
<dbReference type="InterPro" id="IPR001075">
    <property type="entry name" value="NIF_FeS_clus_asmbl_NifU_C"/>
</dbReference>
<evidence type="ECO:0000313" key="5">
    <source>
        <dbReference type="Proteomes" id="UP000694427"/>
    </source>
</evidence>
<evidence type="ECO:0000313" key="4">
    <source>
        <dbReference type="Ensembl" id="ENSCCRP00010022185.1"/>
    </source>
</evidence>
<proteinExistence type="inferred from homology"/>
<feature type="domain" description="Scaffold protein Nfu/NifU N-terminal" evidence="3">
    <location>
        <begin position="69"/>
        <end position="126"/>
    </location>
</feature>
<reference evidence="4" key="2">
    <citation type="submission" date="2025-09" db="UniProtKB">
        <authorList>
            <consortium name="Ensembl"/>
        </authorList>
    </citation>
    <scope>IDENTIFICATION</scope>
</reference>
<dbReference type="Proteomes" id="UP000694427">
    <property type="component" value="Unplaced"/>
</dbReference>
<dbReference type="GO" id="GO:0005739">
    <property type="term" value="C:mitochondrion"/>
    <property type="evidence" value="ECO:0007669"/>
    <property type="project" value="TreeGrafter"/>
</dbReference>
<dbReference type="Pfam" id="PF01106">
    <property type="entry name" value="NifU"/>
    <property type="match status" value="1"/>
</dbReference>
<keyword evidence="5" id="KW-1185">Reference proteome</keyword>
<evidence type="ECO:0000259" key="3">
    <source>
        <dbReference type="SMART" id="SM00932"/>
    </source>
</evidence>
<dbReference type="GO" id="GO:0016226">
    <property type="term" value="P:iron-sulfur cluster assembly"/>
    <property type="evidence" value="ECO:0007669"/>
    <property type="project" value="InterPro"/>
</dbReference>
<dbReference type="PANTHER" id="PTHR11178">
    <property type="entry name" value="IRON-SULFUR CLUSTER SCAFFOLD PROTEIN NFU-RELATED"/>
    <property type="match status" value="1"/>
</dbReference>
<comment type="similarity">
    <text evidence="1">Belongs to the NifU family.</text>
</comment>
<dbReference type="SUPFAM" id="SSF117916">
    <property type="entry name" value="Fe-S cluster assembly (FSCA) domain-like"/>
    <property type="match status" value="1"/>
</dbReference>
<dbReference type="Pfam" id="PF08712">
    <property type="entry name" value="Nfu_N"/>
    <property type="match status" value="1"/>
</dbReference>
<protein>
    <recommendedName>
        <fullName evidence="2">NFU1 iron-sulfur cluster scaffold homolog, mitochondrial</fullName>
    </recommendedName>
</protein>
<dbReference type="InterPro" id="IPR014824">
    <property type="entry name" value="Nfu/NifU_N"/>
</dbReference>
<dbReference type="GO" id="GO:0051536">
    <property type="term" value="F:iron-sulfur cluster binding"/>
    <property type="evidence" value="ECO:0007669"/>
    <property type="project" value="InterPro"/>
</dbReference>
<dbReference type="PANTHER" id="PTHR11178:SF1">
    <property type="entry name" value="NFU1 IRON-SULFUR CLUSTER SCAFFOLD HOMOLOG, MITOCHONDRIAL"/>
    <property type="match status" value="1"/>
</dbReference>
<dbReference type="InterPro" id="IPR034904">
    <property type="entry name" value="FSCA_dom_sf"/>
</dbReference>
<evidence type="ECO:0000256" key="1">
    <source>
        <dbReference type="ARBA" id="ARBA00006420"/>
    </source>
</evidence>
<dbReference type="Ensembl" id="ENSCCRT00010024257.1">
    <property type="protein sequence ID" value="ENSCCRP00010022185.1"/>
    <property type="gene ID" value="ENSCCRG00010009547.1"/>
</dbReference>
<dbReference type="InterPro" id="IPR036498">
    <property type="entry name" value="Nfu/NifU_N_sf"/>
</dbReference>
<dbReference type="Gene3D" id="3.30.300.130">
    <property type="entry name" value="Fe-S cluster assembly (FSCA)"/>
    <property type="match status" value="1"/>
</dbReference>
<accession>A0A8C1ISX3</accession>
<dbReference type="GO" id="GO:0005506">
    <property type="term" value="F:iron ion binding"/>
    <property type="evidence" value="ECO:0007669"/>
    <property type="project" value="InterPro"/>
</dbReference>
<dbReference type="Gene3D" id="3.30.1370.70">
    <property type="entry name" value="Scaffold protein Nfu/NifU, N-terminal domain"/>
    <property type="match status" value="1"/>
</dbReference>
<dbReference type="SMART" id="SM00932">
    <property type="entry name" value="Nfu_N"/>
    <property type="match status" value="1"/>
</dbReference>
<name>A0A8C1ISX3_CYPCA</name>
<reference evidence="4" key="1">
    <citation type="submission" date="2025-08" db="UniProtKB">
        <authorList>
            <consortium name="Ensembl"/>
        </authorList>
    </citation>
    <scope>IDENTIFICATION</scope>
</reference>
<dbReference type="SUPFAM" id="SSF110836">
    <property type="entry name" value="Hypothetical protein SAV1430"/>
    <property type="match status" value="1"/>
</dbReference>
<sequence length="232" mass="27012">LRTSRRGVFRWPCARDPLSRFPRPVGHCTRGGLHSLCPQVSVRTALELLHQASVCVCVTFTRWIILVFFVVPNKLLPESSAFEFSLFAQLFRIDGVKSVFYGPDFITITKVKNLLFFFFKQQMLHDDDEMVAMIKEVLDTRISCNQILDYFFLIQQLPFFYLHVYCTSCPSSIITLKSGIQNMLQFYVPEVEGVENLDRIIGHSSLKKKKKKKEKNELFNKDYICKIDRSIH</sequence>
<evidence type="ECO:0000256" key="2">
    <source>
        <dbReference type="ARBA" id="ARBA00018782"/>
    </source>
</evidence>
<dbReference type="AlphaFoldDB" id="A0A8C1ISX3"/>